<protein>
    <submittedName>
        <fullName evidence="2">Methyltransferase type 11</fullName>
    </submittedName>
</protein>
<evidence type="ECO:0000313" key="3">
    <source>
        <dbReference type="Proteomes" id="UP000076925"/>
    </source>
</evidence>
<dbReference type="RefSeq" id="WP_017741486.1">
    <property type="nucleotide sequence ID" value="NZ_KQ976354.1"/>
</dbReference>
<dbReference type="EMBL" id="ANNX02000012">
    <property type="protein sequence ID" value="KYC44165.1"/>
    <property type="molecule type" value="Genomic_DNA"/>
</dbReference>
<keyword evidence="2" id="KW-0489">Methyltransferase</keyword>
<reference evidence="2 3" key="1">
    <citation type="journal article" date="2013" name="Genome Biol. Evol.">
        <title>Genomes of Stigonematalean cyanobacteria (subsection V) and the evolution of oxygenic photosynthesis from prokaryotes to plastids.</title>
        <authorList>
            <person name="Dagan T."/>
            <person name="Roettger M."/>
            <person name="Stucken K."/>
            <person name="Landan G."/>
            <person name="Koch R."/>
            <person name="Major P."/>
            <person name="Gould S.B."/>
            <person name="Goremykin V.V."/>
            <person name="Rippka R."/>
            <person name="Tandeau de Marsac N."/>
            <person name="Gugger M."/>
            <person name="Lockhart P.J."/>
            <person name="Allen J.F."/>
            <person name="Brune I."/>
            <person name="Maus I."/>
            <person name="Puhler A."/>
            <person name="Martin W.F."/>
        </authorList>
    </citation>
    <scope>NUCLEOTIDE SEQUENCE [LARGE SCALE GENOMIC DNA]</scope>
    <source>
        <strain evidence="2 3">PCC 7110</strain>
    </source>
</reference>
<dbReference type="Proteomes" id="UP000076925">
    <property type="component" value="Unassembled WGS sequence"/>
</dbReference>
<keyword evidence="3" id="KW-1185">Reference proteome</keyword>
<dbReference type="GO" id="GO:0032259">
    <property type="term" value="P:methylation"/>
    <property type="evidence" value="ECO:0007669"/>
    <property type="project" value="UniProtKB-KW"/>
</dbReference>
<dbReference type="Gene3D" id="3.40.50.150">
    <property type="entry name" value="Vaccinia Virus protein VP39"/>
    <property type="match status" value="1"/>
</dbReference>
<dbReference type="InterPro" id="IPR013216">
    <property type="entry name" value="Methyltransf_11"/>
</dbReference>
<keyword evidence="2" id="KW-0808">Transferase</keyword>
<comment type="caution">
    <text evidence="2">The sequence shown here is derived from an EMBL/GenBank/DDBJ whole genome shotgun (WGS) entry which is preliminary data.</text>
</comment>
<dbReference type="Pfam" id="PF08241">
    <property type="entry name" value="Methyltransf_11"/>
    <property type="match status" value="1"/>
</dbReference>
<dbReference type="GO" id="GO:0008757">
    <property type="term" value="F:S-adenosylmethionine-dependent methyltransferase activity"/>
    <property type="evidence" value="ECO:0007669"/>
    <property type="project" value="InterPro"/>
</dbReference>
<proteinExistence type="predicted"/>
<evidence type="ECO:0000313" key="2">
    <source>
        <dbReference type="EMBL" id="KYC44165.1"/>
    </source>
</evidence>
<sequence length="239" mass="27374">MEMKPSKFAELSLTEHKDYTEIETIVANRFNRQYQNEASELPEEVKAMPIYQEWVTGILNAKITSPFWEIQLPRKNQRCLDIGCGVSFLIYPWREWEALFSGQEISTVARDILNSRGPQLNSKLFKGVALGSAHQLQYDNAQFDLAIATGWSCYYPLDYWLLVMEEVKRVLKPGGHFVFDVLNSEKPLALDWAVLETYLGAEVFLESMEAWKGAIASAGAKVDKHLEGELFDLYKVHFP</sequence>
<dbReference type="AlphaFoldDB" id="A0A139XHJ8"/>
<dbReference type="OrthoDB" id="527763at2"/>
<dbReference type="SUPFAM" id="SSF53335">
    <property type="entry name" value="S-adenosyl-L-methionine-dependent methyltransferases"/>
    <property type="match status" value="1"/>
</dbReference>
<organism evidence="2 3">
    <name type="scientific">Scytonema hofmannii PCC 7110</name>
    <dbReference type="NCBI Taxonomy" id="128403"/>
    <lineage>
        <taxon>Bacteria</taxon>
        <taxon>Bacillati</taxon>
        <taxon>Cyanobacteriota</taxon>
        <taxon>Cyanophyceae</taxon>
        <taxon>Nostocales</taxon>
        <taxon>Scytonemataceae</taxon>
        <taxon>Scytonema</taxon>
    </lineage>
</organism>
<evidence type="ECO:0000259" key="1">
    <source>
        <dbReference type="Pfam" id="PF08241"/>
    </source>
</evidence>
<dbReference type="STRING" id="128403.WA1_03240"/>
<accession>A0A139XHJ8</accession>
<dbReference type="InterPro" id="IPR029063">
    <property type="entry name" value="SAM-dependent_MTases_sf"/>
</dbReference>
<dbReference type="CDD" id="cd02440">
    <property type="entry name" value="AdoMet_MTases"/>
    <property type="match status" value="1"/>
</dbReference>
<gene>
    <name evidence="2" type="ORF">WA1_03240</name>
</gene>
<name>A0A139XHJ8_9CYAN</name>
<feature type="domain" description="Methyltransferase type 11" evidence="1">
    <location>
        <begin position="80"/>
        <end position="179"/>
    </location>
</feature>